<dbReference type="AlphaFoldDB" id="A0AAV9GP30"/>
<reference evidence="7" key="2">
    <citation type="submission" date="2023-05" db="EMBL/GenBank/DDBJ databases">
        <authorList>
            <consortium name="Lawrence Berkeley National Laboratory"/>
            <person name="Steindorff A."/>
            <person name="Hensen N."/>
            <person name="Bonometti L."/>
            <person name="Westerberg I."/>
            <person name="Brannstrom I.O."/>
            <person name="Guillou S."/>
            <person name="Cros-Aarteil S."/>
            <person name="Calhoun S."/>
            <person name="Haridas S."/>
            <person name="Kuo A."/>
            <person name="Mondo S."/>
            <person name="Pangilinan J."/>
            <person name="Riley R."/>
            <person name="Labutti K."/>
            <person name="Andreopoulos B."/>
            <person name="Lipzen A."/>
            <person name="Chen C."/>
            <person name="Yanf M."/>
            <person name="Daum C."/>
            <person name="Ng V."/>
            <person name="Clum A."/>
            <person name="Ohm R."/>
            <person name="Martin F."/>
            <person name="Silar P."/>
            <person name="Natvig D."/>
            <person name="Lalanne C."/>
            <person name="Gautier V."/>
            <person name="Ament-Velasquez S.L."/>
            <person name="Kruys A."/>
            <person name="Hutchinson M.I."/>
            <person name="Powell A.J."/>
            <person name="Barry K."/>
            <person name="Miller A.N."/>
            <person name="Grigoriev I.V."/>
            <person name="Debuchy R."/>
            <person name="Gladieux P."/>
            <person name="Thoren M.H."/>
            <person name="Johannesson H."/>
        </authorList>
    </citation>
    <scope>NUCLEOTIDE SEQUENCE</scope>
    <source>
        <strain evidence="7">PSN243</strain>
    </source>
</reference>
<dbReference type="Gene3D" id="4.10.1110.10">
    <property type="entry name" value="AN1-like Zinc finger"/>
    <property type="match status" value="1"/>
</dbReference>
<name>A0AAV9GP30_9PEZI</name>
<keyword evidence="8" id="KW-1185">Reference proteome</keyword>
<evidence type="ECO:0000259" key="6">
    <source>
        <dbReference type="PROSITE" id="PS51039"/>
    </source>
</evidence>
<evidence type="ECO:0000256" key="1">
    <source>
        <dbReference type="ARBA" id="ARBA00022723"/>
    </source>
</evidence>
<comment type="caution">
    <text evidence="7">The sequence shown here is derived from an EMBL/GenBank/DDBJ whole genome shotgun (WGS) entry which is preliminary data.</text>
</comment>
<feature type="compositionally biased region" description="Polar residues" evidence="5">
    <location>
        <begin position="107"/>
        <end position="116"/>
    </location>
</feature>
<evidence type="ECO:0000256" key="2">
    <source>
        <dbReference type="ARBA" id="ARBA00022771"/>
    </source>
</evidence>
<dbReference type="InterPro" id="IPR000058">
    <property type="entry name" value="Znf_AN1"/>
</dbReference>
<feature type="domain" description="AN1-type" evidence="6">
    <location>
        <begin position="2"/>
        <end position="51"/>
    </location>
</feature>
<evidence type="ECO:0000313" key="7">
    <source>
        <dbReference type="EMBL" id="KAK4449167.1"/>
    </source>
</evidence>
<dbReference type="Proteomes" id="UP001321760">
    <property type="component" value="Unassembled WGS sequence"/>
</dbReference>
<reference evidence="7" key="1">
    <citation type="journal article" date="2023" name="Mol. Phylogenet. Evol.">
        <title>Genome-scale phylogeny and comparative genomics of the fungal order Sordariales.</title>
        <authorList>
            <person name="Hensen N."/>
            <person name="Bonometti L."/>
            <person name="Westerberg I."/>
            <person name="Brannstrom I.O."/>
            <person name="Guillou S."/>
            <person name="Cros-Aarteil S."/>
            <person name="Calhoun S."/>
            <person name="Haridas S."/>
            <person name="Kuo A."/>
            <person name="Mondo S."/>
            <person name="Pangilinan J."/>
            <person name="Riley R."/>
            <person name="LaButti K."/>
            <person name="Andreopoulos B."/>
            <person name="Lipzen A."/>
            <person name="Chen C."/>
            <person name="Yan M."/>
            <person name="Daum C."/>
            <person name="Ng V."/>
            <person name="Clum A."/>
            <person name="Steindorff A."/>
            <person name="Ohm R.A."/>
            <person name="Martin F."/>
            <person name="Silar P."/>
            <person name="Natvig D.O."/>
            <person name="Lalanne C."/>
            <person name="Gautier V."/>
            <person name="Ament-Velasquez S.L."/>
            <person name="Kruys A."/>
            <person name="Hutchinson M.I."/>
            <person name="Powell A.J."/>
            <person name="Barry K."/>
            <person name="Miller A.N."/>
            <person name="Grigoriev I.V."/>
            <person name="Debuchy R."/>
            <person name="Gladieux P."/>
            <person name="Hiltunen Thoren M."/>
            <person name="Johannesson H."/>
        </authorList>
    </citation>
    <scope>NUCLEOTIDE SEQUENCE</scope>
    <source>
        <strain evidence="7">PSN243</strain>
    </source>
</reference>
<accession>A0AAV9GP30</accession>
<gene>
    <name evidence="7" type="ORF">QBC34DRAFT_406116</name>
</gene>
<evidence type="ECO:0000256" key="5">
    <source>
        <dbReference type="SAM" id="MobiDB-lite"/>
    </source>
</evidence>
<dbReference type="SMART" id="SM00154">
    <property type="entry name" value="ZnF_AN1"/>
    <property type="match status" value="1"/>
</dbReference>
<dbReference type="EMBL" id="MU865939">
    <property type="protein sequence ID" value="KAK4449167.1"/>
    <property type="molecule type" value="Genomic_DNA"/>
</dbReference>
<feature type="compositionally biased region" description="Basic residues" evidence="5">
    <location>
        <begin position="124"/>
        <end position="142"/>
    </location>
</feature>
<sequence>MPPRKIKCSFSDCKSAAQRISGDCAFCNGHYCNNHRLLEDHKCQNLEDVSSTLGSLALCSPEAQAQDEPQWWLVGLSDVLSEDDSLADLCFRSPNNSARRKRLSKMPCSSTRSAPKSSEVCKAGRARKRPSPGSRHPHRRPAGRPDAFRASLRRDDASCDKKLTSSNARPLTGAALRRARKRQWRRRSAKGAIAD</sequence>
<organism evidence="7 8">
    <name type="scientific">Podospora aff. communis PSN243</name>
    <dbReference type="NCBI Taxonomy" id="3040156"/>
    <lineage>
        <taxon>Eukaryota</taxon>
        <taxon>Fungi</taxon>
        <taxon>Dikarya</taxon>
        <taxon>Ascomycota</taxon>
        <taxon>Pezizomycotina</taxon>
        <taxon>Sordariomycetes</taxon>
        <taxon>Sordariomycetidae</taxon>
        <taxon>Sordariales</taxon>
        <taxon>Podosporaceae</taxon>
        <taxon>Podospora</taxon>
    </lineage>
</organism>
<dbReference type="InterPro" id="IPR035896">
    <property type="entry name" value="AN1-like_Znf"/>
</dbReference>
<proteinExistence type="predicted"/>
<keyword evidence="1" id="KW-0479">Metal-binding</keyword>
<dbReference type="Pfam" id="PF01428">
    <property type="entry name" value="zf-AN1"/>
    <property type="match status" value="1"/>
</dbReference>
<feature type="region of interest" description="Disordered" evidence="5">
    <location>
        <begin position="101"/>
        <end position="195"/>
    </location>
</feature>
<dbReference type="SUPFAM" id="SSF118310">
    <property type="entry name" value="AN1-like Zinc finger"/>
    <property type="match status" value="1"/>
</dbReference>
<dbReference type="GO" id="GO:0008270">
    <property type="term" value="F:zinc ion binding"/>
    <property type="evidence" value="ECO:0007669"/>
    <property type="project" value="UniProtKB-KW"/>
</dbReference>
<feature type="compositionally biased region" description="Basic residues" evidence="5">
    <location>
        <begin position="177"/>
        <end position="189"/>
    </location>
</feature>
<dbReference type="PROSITE" id="PS51039">
    <property type="entry name" value="ZF_AN1"/>
    <property type="match status" value="1"/>
</dbReference>
<keyword evidence="2 4" id="KW-0863">Zinc-finger</keyword>
<protein>
    <recommendedName>
        <fullName evidence="6">AN1-type domain-containing protein</fullName>
    </recommendedName>
</protein>
<feature type="compositionally biased region" description="Basic and acidic residues" evidence="5">
    <location>
        <begin position="152"/>
        <end position="163"/>
    </location>
</feature>
<keyword evidence="3" id="KW-0862">Zinc</keyword>
<evidence type="ECO:0000313" key="8">
    <source>
        <dbReference type="Proteomes" id="UP001321760"/>
    </source>
</evidence>
<evidence type="ECO:0000256" key="3">
    <source>
        <dbReference type="ARBA" id="ARBA00022833"/>
    </source>
</evidence>
<evidence type="ECO:0000256" key="4">
    <source>
        <dbReference type="PROSITE-ProRule" id="PRU00449"/>
    </source>
</evidence>